<evidence type="ECO:0000313" key="2">
    <source>
        <dbReference type="EMBL" id="GAA0156751.1"/>
    </source>
</evidence>
<proteinExistence type="predicted"/>
<dbReference type="AlphaFoldDB" id="A0AAV3Q0F6"/>
<accession>A0AAV3Q0F6</accession>
<evidence type="ECO:0000313" key="3">
    <source>
        <dbReference type="Proteomes" id="UP001454036"/>
    </source>
</evidence>
<dbReference type="Proteomes" id="UP001454036">
    <property type="component" value="Unassembled WGS sequence"/>
</dbReference>
<feature type="compositionally biased region" description="Basic and acidic residues" evidence="1">
    <location>
        <begin position="87"/>
        <end position="105"/>
    </location>
</feature>
<evidence type="ECO:0000256" key="1">
    <source>
        <dbReference type="SAM" id="MobiDB-lite"/>
    </source>
</evidence>
<gene>
    <name evidence="2" type="ORF">LIER_14166</name>
</gene>
<sequence length="105" mass="11760">MAGKMHDHKQHEWEAEANLRAPSFQEAPNTSKESPVTRLTPPHQASSISKEQPAKVVNAPSRSKGLNRIRAQEQKKHGNKLCTRSGTEGRRSQEEKEGKREPGKL</sequence>
<dbReference type="EMBL" id="BAABME010002939">
    <property type="protein sequence ID" value="GAA0156751.1"/>
    <property type="molecule type" value="Genomic_DNA"/>
</dbReference>
<comment type="caution">
    <text evidence="2">The sequence shown here is derived from an EMBL/GenBank/DDBJ whole genome shotgun (WGS) entry which is preliminary data.</text>
</comment>
<name>A0AAV3Q0F6_LITER</name>
<protein>
    <submittedName>
        <fullName evidence="2">Uncharacterized protein</fullName>
    </submittedName>
</protein>
<organism evidence="2 3">
    <name type="scientific">Lithospermum erythrorhizon</name>
    <name type="common">Purple gromwell</name>
    <name type="synonym">Lithospermum officinale var. erythrorhizon</name>
    <dbReference type="NCBI Taxonomy" id="34254"/>
    <lineage>
        <taxon>Eukaryota</taxon>
        <taxon>Viridiplantae</taxon>
        <taxon>Streptophyta</taxon>
        <taxon>Embryophyta</taxon>
        <taxon>Tracheophyta</taxon>
        <taxon>Spermatophyta</taxon>
        <taxon>Magnoliopsida</taxon>
        <taxon>eudicotyledons</taxon>
        <taxon>Gunneridae</taxon>
        <taxon>Pentapetalae</taxon>
        <taxon>asterids</taxon>
        <taxon>lamiids</taxon>
        <taxon>Boraginales</taxon>
        <taxon>Boraginaceae</taxon>
        <taxon>Boraginoideae</taxon>
        <taxon>Lithospermeae</taxon>
        <taxon>Lithospermum</taxon>
    </lineage>
</organism>
<reference evidence="2 3" key="1">
    <citation type="submission" date="2024-01" db="EMBL/GenBank/DDBJ databases">
        <title>The complete chloroplast genome sequence of Lithospermum erythrorhizon: insights into the phylogenetic relationship among Boraginaceae species and the maternal lineages of purple gromwells.</title>
        <authorList>
            <person name="Okada T."/>
            <person name="Watanabe K."/>
        </authorList>
    </citation>
    <scope>NUCLEOTIDE SEQUENCE [LARGE SCALE GENOMIC DNA]</scope>
</reference>
<keyword evidence="3" id="KW-1185">Reference proteome</keyword>
<feature type="region of interest" description="Disordered" evidence="1">
    <location>
        <begin position="1"/>
        <end position="105"/>
    </location>
</feature>